<dbReference type="VEuPathDB" id="AmoebaDB:EIN_080050"/>
<feature type="chain" id="PRO_5004330364" evidence="1">
    <location>
        <begin position="17"/>
        <end position="405"/>
    </location>
</feature>
<organism evidence="2">
    <name type="scientific">Entamoeba invadens</name>
    <dbReference type="NCBI Taxonomy" id="33085"/>
    <lineage>
        <taxon>Eukaryota</taxon>
        <taxon>Amoebozoa</taxon>
        <taxon>Evosea</taxon>
        <taxon>Archamoebae</taxon>
        <taxon>Mastigamoebida</taxon>
        <taxon>Entamoebidae</taxon>
        <taxon>Entamoeba</taxon>
    </lineage>
</organism>
<reference evidence="2" key="1">
    <citation type="journal article" date="2000" name="Infect. Immun.">
        <title>The most abundant glycoprotein of amebic cyst walls (Jacob) is a lectin with five Cys-rich, chitin-binding domains.</title>
        <authorList>
            <person name="Frisardi M."/>
            <person name="Ghosh S.K."/>
            <person name="Field J."/>
            <person name="Van Dellen K."/>
            <person name="Rogers R."/>
            <person name="Robbins P."/>
            <person name="Samuelson J."/>
        </authorList>
    </citation>
    <scope>NUCLEOTIDE SEQUENCE</scope>
    <source>
        <strain evidence="2">IP-1</strain>
    </source>
</reference>
<accession>Q9NCS4</accession>
<evidence type="ECO:0000256" key="1">
    <source>
        <dbReference type="SAM" id="SignalP"/>
    </source>
</evidence>
<keyword evidence="1" id="KW-0732">Signal</keyword>
<protein>
    <submittedName>
        <fullName evidence="2">Cyst wall-specific glycoprotein Jacob</fullName>
    </submittedName>
</protein>
<dbReference type="EMBL" id="AF175527">
    <property type="protein sequence ID" value="AAF80859.1"/>
    <property type="molecule type" value="Genomic_DNA"/>
</dbReference>
<name>Q9NCS4_ENTIV</name>
<proteinExistence type="predicted"/>
<sequence>MLSFILFGIAAAKVVTDNGCTFDCTIDGLYCINDTKYSKQYFECSNTFQGLRPCAPGTECIAKERVDFGYNPCGYKEETTKSEEKSKETSKVPVTPPVDKSEEKEICKEDGFYCTGDEKHTKEYYICSPTYNGYSKCPAGTKCGAKGHYPYTVNPCILGEELIEKSKEKSEIKSTDKGEIPDCKENGFYCVEDGKHDFQYYVCADSYKGFMKCPTGTKCAGASTKPYTLSPCVLLNDNSIENPQKSTEKSVGTPSVDKNEDIPTCTEEGLYCVLDGKHDNEYYICTDAYKGFSKCPPGTICKGKGKFDIKVDPCVEKTTESSKAKSVEKPVVSEENELKCKEDGLFCVIDGKHNDQYFQCSEFYTGFRPCSKGTWCKGEQEKPYDTDPCVWYDETTGGRGSKRSN</sequence>
<feature type="signal peptide" evidence="1">
    <location>
        <begin position="1"/>
        <end position="16"/>
    </location>
</feature>
<dbReference type="AlphaFoldDB" id="Q9NCS4"/>
<evidence type="ECO:0000313" key="2">
    <source>
        <dbReference type="EMBL" id="AAF80859.1"/>
    </source>
</evidence>
<gene>
    <name evidence="2" type="primary">jacob</name>
</gene>